<dbReference type="Proteomes" id="UP000295050">
    <property type="component" value="Unassembled WGS sequence"/>
</dbReference>
<keyword evidence="3" id="KW-1185">Reference proteome</keyword>
<proteinExistence type="predicted"/>
<dbReference type="InterPro" id="IPR051908">
    <property type="entry name" value="Ribosomal_N-acetyltransferase"/>
</dbReference>
<gene>
    <name evidence="2" type="ORF">EV663_101535</name>
</gene>
<dbReference type="Gene3D" id="3.40.630.30">
    <property type="match status" value="1"/>
</dbReference>
<dbReference type="AlphaFoldDB" id="A0A4R2RLY7"/>
<protein>
    <submittedName>
        <fullName evidence="2">RimJ/RimL family protein N-acetyltransferase</fullName>
    </submittedName>
</protein>
<organism evidence="2 3">
    <name type="scientific">Rhodovulum bhavnagarense</name>
    <dbReference type="NCBI Taxonomy" id="992286"/>
    <lineage>
        <taxon>Bacteria</taxon>
        <taxon>Pseudomonadati</taxon>
        <taxon>Pseudomonadota</taxon>
        <taxon>Alphaproteobacteria</taxon>
        <taxon>Rhodobacterales</taxon>
        <taxon>Paracoccaceae</taxon>
        <taxon>Rhodovulum</taxon>
    </lineage>
</organism>
<dbReference type="OrthoDB" id="5815030at2"/>
<evidence type="ECO:0000313" key="3">
    <source>
        <dbReference type="Proteomes" id="UP000295050"/>
    </source>
</evidence>
<dbReference type="SUPFAM" id="SSF55729">
    <property type="entry name" value="Acyl-CoA N-acyltransferases (Nat)"/>
    <property type="match status" value="1"/>
</dbReference>
<dbReference type="InterPro" id="IPR000182">
    <property type="entry name" value="GNAT_dom"/>
</dbReference>
<comment type="caution">
    <text evidence="2">The sequence shown here is derived from an EMBL/GenBank/DDBJ whole genome shotgun (WGS) entry which is preliminary data.</text>
</comment>
<dbReference type="GO" id="GO:0008999">
    <property type="term" value="F:protein-N-terminal-alanine acetyltransferase activity"/>
    <property type="evidence" value="ECO:0007669"/>
    <property type="project" value="TreeGrafter"/>
</dbReference>
<dbReference type="InterPro" id="IPR016181">
    <property type="entry name" value="Acyl_CoA_acyltransferase"/>
</dbReference>
<dbReference type="PANTHER" id="PTHR43441:SF2">
    <property type="entry name" value="FAMILY ACETYLTRANSFERASE, PUTATIVE (AFU_ORTHOLOGUE AFUA_7G00850)-RELATED"/>
    <property type="match status" value="1"/>
</dbReference>
<dbReference type="PROSITE" id="PS51186">
    <property type="entry name" value="GNAT"/>
    <property type="match status" value="1"/>
</dbReference>
<dbReference type="GO" id="GO:0005737">
    <property type="term" value="C:cytoplasm"/>
    <property type="evidence" value="ECO:0007669"/>
    <property type="project" value="TreeGrafter"/>
</dbReference>
<evidence type="ECO:0000259" key="1">
    <source>
        <dbReference type="PROSITE" id="PS51186"/>
    </source>
</evidence>
<reference evidence="2 3" key="1">
    <citation type="submission" date="2019-03" db="EMBL/GenBank/DDBJ databases">
        <title>Genomic Encyclopedia of Type Strains, Phase IV (KMG-IV): sequencing the most valuable type-strain genomes for metagenomic binning, comparative biology and taxonomic classification.</title>
        <authorList>
            <person name="Goeker M."/>
        </authorList>
    </citation>
    <scope>NUCLEOTIDE SEQUENCE [LARGE SCALE GENOMIC DNA]</scope>
    <source>
        <strain evidence="2 3">DSM 24766</strain>
    </source>
</reference>
<accession>A0A4R2RLY7</accession>
<name>A0A4R2RLY7_9RHOB</name>
<evidence type="ECO:0000313" key="2">
    <source>
        <dbReference type="EMBL" id="TCP63267.1"/>
    </source>
</evidence>
<keyword evidence="2" id="KW-0808">Transferase</keyword>
<dbReference type="PANTHER" id="PTHR43441">
    <property type="entry name" value="RIBOSOMAL-PROTEIN-SERINE ACETYLTRANSFERASE"/>
    <property type="match status" value="1"/>
</dbReference>
<dbReference type="RefSeq" id="WP_132950196.1">
    <property type="nucleotide sequence ID" value="NZ_SLXU01000001.1"/>
</dbReference>
<sequence>MTGSIRPARRDDFPFIHAIAARPENARFILDEDDAALAAHIAAPDRDLVIWEQDGAAQGFALFAEIGNPAGRVELRRLALASPDTGMGKPLLRALIAHGFDRLGARRIWLDVAGDNLRAQKTYARAGFVHEGTLRRHWGRPAGDIADLMLYGLLREEWRR</sequence>
<dbReference type="Pfam" id="PF00583">
    <property type="entry name" value="Acetyltransf_1"/>
    <property type="match status" value="1"/>
</dbReference>
<dbReference type="EMBL" id="SLXU01000001">
    <property type="protein sequence ID" value="TCP63267.1"/>
    <property type="molecule type" value="Genomic_DNA"/>
</dbReference>
<feature type="domain" description="N-acetyltransferase" evidence="1">
    <location>
        <begin position="3"/>
        <end position="154"/>
    </location>
</feature>
<dbReference type="GO" id="GO:1990189">
    <property type="term" value="F:protein N-terminal-serine acetyltransferase activity"/>
    <property type="evidence" value="ECO:0007669"/>
    <property type="project" value="TreeGrafter"/>
</dbReference>